<dbReference type="InterPro" id="IPR011330">
    <property type="entry name" value="Glyco_hydro/deAcase_b/a-brl"/>
</dbReference>
<dbReference type="HOGENOM" id="CLU_021264_8_0_5"/>
<keyword evidence="10" id="KW-1185">Reference proteome</keyword>
<evidence type="ECO:0000259" key="8">
    <source>
        <dbReference type="PROSITE" id="PS51677"/>
    </source>
</evidence>
<accession>A7HTG2</accession>
<evidence type="ECO:0000313" key="9">
    <source>
        <dbReference type="EMBL" id="ABS63195.1"/>
    </source>
</evidence>
<dbReference type="GO" id="GO:0016810">
    <property type="term" value="F:hydrolase activity, acting on carbon-nitrogen (but not peptide) bonds"/>
    <property type="evidence" value="ECO:0007669"/>
    <property type="project" value="InterPro"/>
</dbReference>
<keyword evidence="5" id="KW-0378">Hydrolase</keyword>
<sequence length="307" mass="33698">MADRPRRWGRQLKFLLMILTATAAALWTAPPAAAAAAHTCQTETPVIGVPTKGGPAYGGMQYPRMVGLGPKEVALTFDDGPDPKTTRRILDILDRHCVKATFFMVGIYAERHPEIVREVAARGHTIGTHTWSHPNNLRPFSATQAQREIRRGFAAVEAALSRAPEEDRNRLAPFFRFPGLNDSKSLIEWLGQRNVATFSCEFGADDWKSISSAQVRIRAIRNIASVGRGILILHDTKPRTAEMLSDFIMAMRQQGYSFVQMVPEPGGREMAAGAQDPLIGPVRRADAASVLLGTIIEPSLEPPAPLR</sequence>
<dbReference type="SUPFAM" id="SSF88713">
    <property type="entry name" value="Glycoside hydrolase/deacetylase"/>
    <property type="match status" value="1"/>
</dbReference>
<comment type="similarity">
    <text evidence="2">Belongs to the polysaccharide deacetylase family.</text>
</comment>
<feature type="domain" description="NodB homology" evidence="8">
    <location>
        <begin position="71"/>
        <end position="259"/>
    </location>
</feature>
<evidence type="ECO:0000256" key="4">
    <source>
        <dbReference type="ARBA" id="ARBA00022723"/>
    </source>
</evidence>
<feature type="signal peptide" evidence="7">
    <location>
        <begin position="1"/>
        <end position="34"/>
    </location>
</feature>
<dbReference type="GO" id="GO:0005975">
    <property type="term" value="P:carbohydrate metabolic process"/>
    <property type="evidence" value="ECO:0007669"/>
    <property type="project" value="InterPro"/>
</dbReference>
<dbReference type="InterPro" id="IPR050248">
    <property type="entry name" value="Polysacc_deacetylase_ArnD"/>
</dbReference>
<dbReference type="InterPro" id="IPR002509">
    <property type="entry name" value="NODB_dom"/>
</dbReference>
<keyword evidence="7" id="KW-0732">Signal</keyword>
<name>A7HTG2_PARL1</name>
<dbReference type="Proteomes" id="UP000006377">
    <property type="component" value="Chromosome"/>
</dbReference>
<dbReference type="eggNOG" id="COG0726">
    <property type="taxonomic scope" value="Bacteria"/>
</dbReference>
<dbReference type="KEGG" id="pla:Plav_1576"/>
<dbReference type="Gene3D" id="3.20.20.370">
    <property type="entry name" value="Glycoside hydrolase/deacetylase"/>
    <property type="match status" value="1"/>
</dbReference>
<evidence type="ECO:0000256" key="1">
    <source>
        <dbReference type="ARBA" id="ARBA00003236"/>
    </source>
</evidence>
<dbReference type="PANTHER" id="PTHR10587:SF133">
    <property type="entry name" value="CHITIN DEACETYLASE 1-RELATED"/>
    <property type="match status" value="1"/>
</dbReference>
<dbReference type="CDD" id="cd10917">
    <property type="entry name" value="CE4_NodB_like_6s_7s"/>
    <property type="match status" value="1"/>
</dbReference>
<evidence type="ECO:0000256" key="5">
    <source>
        <dbReference type="ARBA" id="ARBA00022801"/>
    </source>
</evidence>
<dbReference type="STRING" id="402881.Plav_1576"/>
<dbReference type="AlphaFoldDB" id="A7HTG2"/>
<organism evidence="9 10">
    <name type="scientific">Parvibaculum lavamentivorans (strain DS-1 / DSM 13023 / NCIMB 13966)</name>
    <dbReference type="NCBI Taxonomy" id="402881"/>
    <lineage>
        <taxon>Bacteria</taxon>
        <taxon>Pseudomonadati</taxon>
        <taxon>Pseudomonadota</taxon>
        <taxon>Alphaproteobacteria</taxon>
        <taxon>Hyphomicrobiales</taxon>
        <taxon>Parvibaculaceae</taxon>
        <taxon>Parvibaculum</taxon>
    </lineage>
</organism>
<keyword evidence="4" id="KW-0479">Metal-binding</keyword>
<reference evidence="9 10" key="1">
    <citation type="journal article" date="2011" name="Stand. Genomic Sci.">
        <title>Complete genome sequence of Parvibaculum lavamentivorans type strain (DS-1(T)).</title>
        <authorList>
            <person name="Schleheck D."/>
            <person name="Weiss M."/>
            <person name="Pitluck S."/>
            <person name="Bruce D."/>
            <person name="Land M.L."/>
            <person name="Han S."/>
            <person name="Saunders E."/>
            <person name="Tapia R."/>
            <person name="Detter C."/>
            <person name="Brettin T."/>
            <person name="Han J."/>
            <person name="Woyke T."/>
            <person name="Goodwin L."/>
            <person name="Pennacchio L."/>
            <person name="Nolan M."/>
            <person name="Cook A.M."/>
            <person name="Kjelleberg S."/>
            <person name="Thomas T."/>
        </authorList>
    </citation>
    <scope>NUCLEOTIDE SEQUENCE [LARGE SCALE GENOMIC DNA]</scope>
    <source>
        <strain evidence="10">DS-1 / DSM 13023 / NCIMB 13966</strain>
    </source>
</reference>
<evidence type="ECO:0000256" key="2">
    <source>
        <dbReference type="ARBA" id="ARBA00010973"/>
    </source>
</evidence>
<dbReference type="GO" id="GO:0016020">
    <property type="term" value="C:membrane"/>
    <property type="evidence" value="ECO:0007669"/>
    <property type="project" value="TreeGrafter"/>
</dbReference>
<dbReference type="GO" id="GO:0046872">
    <property type="term" value="F:metal ion binding"/>
    <property type="evidence" value="ECO:0007669"/>
    <property type="project" value="UniProtKB-KW"/>
</dbReference>
<gene>
    <name evidence="9" type="ordered locus">Plav_1576</name>
</gene>
<evidence type="ECO:0000313" key="10">
    <source>
        <dbReference type="Proteomes" id="UP000006377"/>
    </source>
</evidence>
<feature type="chain" id="PRO_5002708194" description="Chitooligosaccharide deacetylase" evidence="7">
    <location>
        <begin position="35"/>
        <end position="307"/>
    </location>
</feature>
<dbReference type="EMBL" id="CP000774">
    <property type="protein sequence ID" value="ABS63195.1"/>
    <property type="molecule type" value="Genomic_DNA"/>
</dbReference>
<protein>
    <recommendedName>
        <fullName evidence="3">Chitooligosaccharide deacetylase</fullName>
    </recommendedName>
    <alternativeName>
        <fullName evidence="6">Nodulation protein B</fullName>
    </alternativeName>
</protein>
<dbReference type="PROSITE" id="PS51677">
    <property type="entry name" value="NODB"/>
    <property type="match status" value="1"/>
</dbReference>
<comment type="function">
    <text evidence="1">Is involved in generating a small heat-stable compound (Nod), an acylated oligomer of N-acetylglucosamine, that stimulates mitosis in various plant protoplasts.</text>
</comment>
<evidence type="ECO:0000256" key="7">
    <source>
        <dbReference type="SAM" id="SignalP"/>
    </source>
</evidence>
<proteinExistence type="inferred from homology"/>
<dbReference type="PANTHER" id="PTHR10587">
    <property type="entry name" value="GLYCOSYL TRANSFERASE-RELATED"/>
    <property type="match status" value="1"/>
</dbReference>
<evidence type="ECO:0000256" key="6">
    <source>
        <dbReference type="ARBA" id="ARBA00032976"/>
    </source>
</evidence>
<dbReference type="Pfam" id="PF01522">
    <property type="entry name" value="Polysacc_deac_1"/>
    <property type="match status" value="1"/>
</dbReference>
<evidence type="ECO:0000256" key="3">
    <source>
        <dbReference type="ARBA" id="ARBA00020071"/>
    </source>
</evidence>